<dbReference type="STRING" id="644295.Metev_0844"/>
<dbReference type="NCBIfam" id="NF004424">
    <property type="entry name" value="PRK05766.1"/>
    <property type="match status" value="1"/>
</dbReference>
<gene>
    <name evidence="7" type="primary">rps14</name>
    <name evidence="8" type="ordered locus">Metev_0844</name>
</gene>
<keyword evidence="4 7" id="KW-0694">RNA-binding</keyword>
<evidence type="ECO:0000256" key="4">
    <source>
        <dbReference type="ARBA" id="ARBA00022884"/>
    </source>
</evidence>
<keyword evidence="5 7" id="KW-0689">Ribosomal protein</keyword>
<dbReference type="KEGG" id="mev:Metev_0844"/>
<dbReference type="Pfam" id="PF00253">
    <property type="entry name" value="Ribosomal_S14"/>
    <property type="match status" value="1"/>
</dbReference>
<dbReference type="FunFam" id="4.10.830.10:FF:000002">
    <property type="entry name" value="40S ribosomal protein S29"/>
    <property type="match status" value="1"/>
</dbReference>
<dbReference type="PANTHER" id="PTHR12010">
    <property type="entry name" value="40S RIBOSOMAL PROTEIN S29"/>
    <property type="match status" value="1"/>
</dbReference>
<dbReference type="InterPro" id="IPR023676">
    <property type="entry name" value="Ribosomal_uS14_arc"/>
</dbReference>
<evidence type="ECO:0000256" key="3">
    <source>
        <dbReference type="ARBA" id="ARBA00022833"/>
    </source>
</evidence>
<dbReference type="EMBL" id="CP002069">
    <property type="protein sequence ID" value="ADI73742.1"/>
    <property type="molecule type" value="Genomic_DNA"/>
</dbReference>
<dbReference type="GeneID" id="32167213"/>
<comment type="function">
    <text evidence="7">Binds 16S rRNA, required for the assembly of 30S particles.</text>
</comment>
<comment type="similarity">
    <text evidence="7">Belongs to the universal ribosomal protein uS14 family. Zinc-binding uS14 subfamily.</text>
</comment>
<dbReference type="GO" id="GO:0019843">
    <property type="term" value="F:rRNA binding"/>
    <property type="evidence" value="ECO:0007669"/>
    <property type="project" value="UniProtKB-UniRule"/>
</dbReference>
<evidence type="ECO:0000256" key="5">
    <source>
        <dbReference type="ARBA" id="ARBA00022980"/>
    </source>
</evidence>
<keyword evidence="6 7" id="KW-0687">Ribonucleoprotein</keyword>
<dbReference type="InterPro" id="IPR018271">
    <property type="entry name" value="Ribosomal_uS14_CS"/>
</dbReference>
<comment type="cofactor">
    <cofactor evidence="7">
        <name>Zn(2+)</name>
        <dbReference type="ChEBI" id="CHEBI:29105"/>
    </cofactor>
    <text evidence="7">Binds 1 zinc ion per subunit.</text>
</comment>
<dbReference type="OrthoDB" id="5615at2157"/>
<reference evidence="8 9" key="1">
    <citation type="submission" date="2010-06" db="EMBL/GenBank/DDBJ databases">
        <title>Complete sequence chromosome of Methanohalobium evestigatum Z-7303.</title>
        <authorList>
            <consortium name="US DOE Joint Genome Institute"/>
            <person name="Lucas S."/>
            <person name="Copeland A."/>
            <person name="Lapidus A."/>
            <person name="Cheng J.-F."/>
            <person name="Bruce D."/>
            <person name="Goodwin L."/>
            <person name="Pitluck S."/>
            <person name="Saunders E."/>
            <person name="Detter J.C."/>
            <person name="Han C."/>
            <person name="Tapia R."/>
            <person name="Land M."/>
            <person name="Hauser L."/>
            <person name="Kyrpides N."/>
            <person name="Mikhailova N."/>
            <person name="Sieprawska-Lupa M."/>
            <person name="Whitman W.B."/>
            <person name="Anderson I."/>
            <person name="Woyke T."/>
        </authorList>
    </citation>
    <scope>NUCLEOTIDE SEQUENCE [LARGE SCALE GENOMIC DNA]</scope>
    <source>
        <strain evidence="9">ATCC BAA-1072 / DSM 3721 / NBRC 107634 / OCM 161 / Z-7303</strain>
    </source>
</reference>
<feature type="binding site" evidence="7">
    <location>
        <position position="19"/>
    </location>
    <ligand>
        <name>Zn(2+)</name>
        <dbReference type="ChEBI" id="CHEBI:29105"/>
    </ligand>
</feature>
<sequence length="51" mass="6028">MTVKTTKSFGRGASQCKRCGRKQSLVRKYGIYMCRHCFREMAHEMGFEKYT</sequence>
<dbReference type="PROSITE" id="PS00527">
    <property type="entry name" value="RIBOSOMAL_S14"/>
    <property type="match status" value="1"/>
</dbReference>
<dbReference type="HAMAP" id="MF_01364_A">
    <property type="entry name" value="Ribosomal_uS14_2_A"/>
    <property type="match status" value="1"/>
</dbReference>
<dbReference type="InterPro" id="IPR039744">
    <property type="entry name" value="RIbosomal_uS14_euk_arc"/>
</dbReference>
<dbReference type="GO" id="GO:0022627">
    <property type="term" value="C:cytosolic small ribosomal subunit"/>
    <property type="evidence" value="ECO:0007669"/>
    <property type="project" value="TreeGrafter"/>
</dbReference>
<organism evidence="8 9">
    <name type="scientific">Methanohalobium evestigatum (strain ATCC BAA-1072 / DSM 3721 / NBRC 107634 / OCM 161 / Z-7303)</name>
    <dbReference type="NCBI Taxonomy" id="644295"/>
    <lineage>
        <taxon>Archaea</taxon>
        <taxon>Methanobacteriati</taxon>
        <taxon>Methanobacteriota</taxon>
        <taxon>Stenosarchaea group</taxon>
        <taxon>Methanomicrobia</taxon>
        <taxon>Methanosarcinales</taxon>
        <taxon>Methanosarcinaceae</taxon>
        <taxon>Methanohalobium</taxon>
    </lineage>
</organism>
<evidence type="ECO:0000313" key="8">
    <source>
        <dbReference type="EMBL" id="ADI73742.1"/>
    </source>
</evidence>
<dbReference type="InterPro" id="IPR001209">
    <property type="entry name" value="Ribosomal_uS14"/>
</dbReference>
<dbReference type="RefSeq" id="WP_013194310.1">
    <property type="nucleotide sequence ID" value="NC_014253.1"/>
</dbReference>
<feature type="binding site" evidence="7">
    <location>
        <position position="37"/>
    </location>
    <ligand>
        <name>Zn(2+)</name>
        <dbReference type="ChEBI" id="CHEBI:29105"/>
    </ligand>
</feature>
<feature type="binding site" evidence="7">
    <location>
        <position position="16"/>
    </location>
    <ligand>
        <name>Zn(2+)</name>
        <dbReference type="ChEBI" id="CHEBI:29105"/>
    </ligand>
</feature>
<evidence type="ECO:0000256" key="6">
    <source>
        <dbReference type="ARBA" id="ARBA00023274"/>
    </source>
</evidence>
<dbReference type="Gene3D" id="4.10.830.10">
    <property type="entry name" value="30s Ribosomal Protein S14, Chain N"/>
    <property type="match status" value="1"/>
</dbReference>
<dbReference type="GO" id="GO:0003735">
    <property type="term" value="F:structural constituent of ribosome"/>
    <property type="evidence" value="ECO:0007669"/>
    <property type="project" value="InterPro"/>
</dbReference>
<comment type="subunit">
    <text evidence="7">Part of the 30S ribosomal subunit.</text>
</comment>
<keyword evidence="1 7" id="KW-0479">Metal-binding</keyword>
<keyword evidence="2 7" id="KW-0699">rRNA-binding</keyword>
<evidence type="ECO:0000313" key="9">
    <source>
        <dbReference type="Proteomes" id="UP000000391"/>
    </source>
</evidence>
<proteinExistence type="inferred from homology"/>
<dbReference type="PANTHER" id="PTHR12010:SF2">
    <property type="entry name" value="40S RIBOSOMAL PROTEIN S29"/>
    <property type="match status" value="1"/>
</dbReference>
<keyword evidence="9" id="KW-1185">Reference proteome</keyword>
<evidence type="ECO:0000256" key="2">
    <source>
        <dbReference type="ARBA" id="ARBA00022730"/>
    </source>
</evidence>
<evidence type="ECO:0000256" key="7">
    <source>
        <dbReference type="HAMAP-Rule" id="MF_01364"/>
    </source>
</evidence>
<accession>D7E8S1</accession>
<protein>
    <recommendedName>
        <fullName evidence="7">Small ribosomal subunit protein uS14</fullName>
    </recommendedName>
</protein>
<dbReference type="HOGENOM" id="CLU_177289_2_2_2"/>
<dbReference type="Proteomes" id="UP000000391">
    <property type="component" value="Chromosome"/>
</dbReference>
<keyword evidence="3 7" id="KW-0862">Zinc</keyword>
<evidence type="ECO:0000256" key="1">
    <source>
        <dbReference type="ARBA" id="ARBA00022723"/>
    </source>
</evidence>
<dbReference type="SUPFAM" id="SSF57716">
    <property type="entry name" value="Glucocorticoid receptor-like (DNA-binding domain)"/>
    <property type="match status" value="1"/>
</dbReference>
<dbReference type="AlphaFoldDB" id="D7E8S1"/>
<feature type="binding site" evidence="7">
    <location>
        <position position="34"/>
    </location>
    <ligand>
        <name>Zn(2+)</name>
        <dbReference type="ChEBI" id="CHEBI:29105"/>
    </ligand>
</feature>
<name>D7E8S1_METEZ</name>
<dbReference type="InterPro" id="IPR043140">
    <property type="entry name" value="Ribosomal_uS14_sf"/>
</dbReference>
<dbReference type="GO" id="GO:0002181">
    <property type="term" value="P:cytoplasmic translation"/>
    <property type="evidence" value="ECO:0007669"/>
    <property type="project" value="TreeGrafter"/>
</dbReference>
<dbReference type="GO" id="GO:0008270">
    <property type="term" value="F:zinc ion binding"/>
    <property type="evidence" value="ECO:0007669"/>
    <property type="project" value="UniProtKB-UniRule"/>
</dbReference>